<protein>
    <submittedName>
        <fullName evidence="1">Uncharacterized protein</fullName>
    </submittedName>
</protein>
<dbReference type="Proteomes" id="UP001299012">
    <property type="component" value="Unassembled WGS sequence"/>
</dbReference>
<comment type="caution">
    <text evidence="1">The sequence shown here is derived from an EMBL/GenBank/DDBJ whole genome shotgun (WGS) entry which is preliminary data.</text>
</comment>
<name>A0ABS9JK76_9ACTN</name>
<dbReference type="RefSeq" id="WP_237481791.1">
    <property type="nucleotide sequence ID" value="NZ_JAKKZF010000093.1"/>
</dbReference>
<evidence type="ECO:0000313" key="1">
    <source>
        <dbReference type="EMBL" id="MCG0065975.1"/>
    </source>
</evidence>
<evidence type="ECO:0000313" key="2">
    <source>
        <dbReference type="Proteomes" id="UP001299012"/>
    </source>
</evidence>
<dbReference type="EMBL" id="JAKKZF010000093">
    <property type="protein sequence ID" value="MCG0065975.1"/>
    <property type="molecule type" value="Genomic_DNA"/>
</dbReference>
<gene>
    <name evidence="1" type="ORF">L0F81_22205</name>
</gene>
<accession>A0ABS9JK76</accession>
<reference evidence="1 2" key="1">
    <citation type="submission" date="2022-01" db="EMBL/GenBank/DDBJ databases">
        <title>Draft Genome Sequences of Seven Type Strains of the Genus Streptomyces.</title>
        <authorList>
            <person name="Aziz S."/>
            <person name="Coretto E."/>
            <person name="Chronakova A."/>
            <person name="Sproer C."/>
            <person name="Huber K."/>
            <person name="Nouioui I."/>
            <person name="Gross H."/>
        </authorList>
    </citation>
    <scope>NUCLEOTIDE SEQUENCE [LARGE SCALE GENOMIC DNA]</scope>
    <source>
        <strain evidence="1 2">DSM 41685</strain>
    </source>
</reference>
<sequence length="318" mass="34737">MSKPPLATAGLGPMRDNRGVQMSKFPSVRALDQLLDGLGTGAARRRQLDMVRGELERALARGALPVRARRSLQRLLEEEAIRPYVRIAESGALRHRRVAGGFPPTSEATNEIRSKCIDLLREALGMPALRLGSGEIPLQPAPAAATLSALARQLDQYLGGAMSPAQTRLTALLAVQLDTAARSGELAAQRTTHLGEGLAAVYVERRPQGGGAIQGEWVETSALTRAALERWLPVREGLVQRAHGTSRLWVSLWMNHDGVLDDEGRTVIRPPGMPLEENGLITSYRVGRLRYEGLRQLLPLKMEQLRRAVNAERQRAAA</sequence>
<proteinExistence type="predicted"/>
<keyword evidence="2" id="KW-1185">Reference proteome</keyword>
<organism evidence="1 2">
    <name type="scientific">Streptomyces tricolor</name>
    <dbReference type="NCBI Taxonomy" id="68277"/>
    <lineage>
        <taxon>Bacteria</taxon>
        <taxon>Bacillati</taxon>
        <taxon>Actinomycetota</taxon>
        <taxon>Actinomycetes</taxon>
        <taxon>Kitasatosporales</taxon>
        <taxon>Streptomycetaceae</taxon>
        <taxon>Streptomyces</taxon>
        <taxon>Streptomyces violaceoruber group</taxon>
    </lineage>
</organism>